<reference evidence="3 4" key="1">
    <citation type="submission" date="2020-05" db="EMBL/GenBank/DDBJ databases">
        <title>Genome Sequencing of Type Strains.</title>
        <authorList>
            <person name="Lemaire J.F."/>
            <person name="Inderbitzin P."/>
            <person name="Gregorio O.A."/>
            <person name="Collins S.B."/>
            <person name="Wespe N."/>
            <person name="Knight-Connoni V."/>
        </authorList>
    </citation>
    <scope>NUCLEOTIDE SEQUENCE [LARGE SCALE GENOMIC DNA]</scope>
    <source>
        <strain evidence="3 4">ATCC 25174</strain>
    </source>
</reference>
<evidence type="ECO:0000256" key="1">
    <source>
        <dbReference type="ARBA" id="ARBA00022801"/>
    </source>
</evidence>
<keyword evidence="4" id="KW-1185">Reference proteome</keyword>
<dbReference type="InterPro" id="IPR000868">
    <property type="entry name" value="Isochorismatase-like_dom"/>
</dbReference>
<dbReference type="InterPro" id="IPR036380">
    <property type="entry name" value="Isochorismatase-like_sf"/>
</dbReference>
<feature type="domain" description="Isochorismatase-like" evidence="2">
    <location>
        <begin position="10"/>
        <end position="179"/>
    </location>
</feature>
<protein>
    <submittedName>
        <fullName evidence="3">Isochorismatase family protein</fullName>
    </submittedName>
</protein>
<dbReference type="AlphaFoldDB" id="A0A7Y6DXI2"/>
<evidence type="ECO:0000313" key="4">
    <source>
        <dbReference type="Proteomes" id="UP000565724"/>
    </source>
</evidence>
<dbReference type="Gene3D" id="3.40.50.850">
    <property type="entry name" value="Isochorismatase-like"/>
    <property type="match status" value="1"/>
</dbReference>
<dbReference type="InterPro" id="IPR050272">
    <property type="entry name" value="Isochorismatase-like_hydrls"/>
</dbReference>
<accession>A0A7Y6DXI2</accession>
<evidence type="ECO:0000313" key="3">
    <source>
        <dbReference type="EMBL" id="NUU18561.1"/>
    </source>
</evidence>
<dbReference type="EMBL" id="JABMCI010000068">
    <property type="protein sequence ID" value="NUU18561.1"/>
    <property type="molecule type" value="Genomic_DNA"/>
</dbReference>
<gene>
    <name evidence="3" type="ORF">HP550_14995</name>
</gene>
<sequence length="186" mass="19473">MTLTTLDPRTALVVVDLQNAVVALPSAHPTADVVSRSARLADAFRRHGLPVVLVQALGSAPGRNESPRRARSGPVPEDAADLVAELTPQPGDHLIVKRTLSAFHRTGLADLLEGLGVTQVVVVGIATTMGVESTARAAYEHGLNVTFAVDAMTDMSAEAHENSVTRIFPRLGETGTTDEVIALLGA</sequence>
<dbReference type="SUPFAM" id="SSF52499">
    <property type="entry name" value="Isochorismatase-like hydrolases"/>
    <property type="match status" value="1"/>
</dbReference>
<organism evidence="3 4">
    <name type="scientific">Cellulomonas humilata</name>
    <dbReference type="NCBI Taxonomy" id="144055"/>
    <lineage>
        <taxon>Bacteria</taxon>
        <taxon>Bacillati</taxon>
        <taxon>Actinomycetota</taxon>
        <taxon>Actinomycetes</taxon>
        <taxon>Micrococcales</taxon>
        <taxon>Cellulomonadaceae</taxon>
        <taxon>Cellulomonas</taxon>
    </lineage>
</organism>
<dbReference type="GO" id="GO:0016787">
    <property type="term" value="F:hydrolase activity"/>
    <property type="evidence" value="ECO:0007669"/>
    <property type="project" value="UniProtKB-KW"/>
</dbReference>
<keyword evidence="1" id="KW-0378">Hydrolase</keyword>
<dbReference type="Pfam" id="PF00857">
    <property type="entry name" value="Isochorismatase"/>
    <property type="match status" value="1"/>
</dbReference>
<evidence type="ECO:0000259" key="2">
    <source>
        <dbReference type="Pfam" id="PF00857"/>
    </source>
</evidence>
<dbReference type="PANTHER" id="PTHR43540">
    <property type="entry name" value="PEROXYUREIDOACRYLATE/UREIDOACRYLATE AMIDOHYDROLASE-RELATED"/>
    <property type="match status" value="1"/>
</dbReference>
<name>A0A7Y6DXI2_9CELL</name>
<proteinExistence type="predicted"/>
<dbReference type="Proteomes" id="UP000565724">
    <property type="component" value="Unassembled WGS sequence"/>
</dbReference>
<dbReference type="CDD" id="cd00431">
    <property type="entry name" value="cysteine_hydrolases"/>
    <property type="match status" value="1"/>
</dbReference>
<dbReference type="PANTHER" id="PTHR43540:SF7">
    <property type="entry name" value="ISOCHORISMATASE FAMILY PROTEIN YECD"/>
    <property type="match status" value="1"/>
</dbReference>
<dbReference type="RefSeq" id="WP_175348497.1">
    <property type="nucleotide sequence ID" value="NZ_JABMCI010000068.1"/>
</dbReference>
<comment type="caution">
    <text evidence="3">The sequence shown here is derived from an EMBL/GenBank/DDBJ whole genome shotgun (WGS) entry which is preliminary data.</text>
</comment>